<comment type="caution">
    <text evidence="2">The sequence shown here is derived from an EMBL/GenBank/DDBJ whole genome shotgun (WGS) entry which is preliminary data.</text>
</comment>
<feature type="compositionally biased region" description="Basic and acidic residues" evidence="1">
    <location>
        <begin position="142"/>
        <end position="154"/>
    </location>
</feature>
<evidence type="ECO:0000313" key="2">
    <source>
        <dbReference type="EMBL" id="KAL1525975.1"/>
    </source>
</evidence>
<protein>
    <submittedName>
        <fullName evidence="2">Uncharacterized protein</fullName>
    </submittedName>
</protein>
<proteinExistence type="predicted"/>
<dbReference type="EMBL" id="JBGBPQ010000004">
    <property type="protein sequence ID" value="KAL1525975.1"/>
    <property type="molecule type" value="Genomic_DNA"/>
</dbReference>
<dbReference type="AlphaFoldDB" id="A0AB34JVN5"/>
<sequence length="176" mass="18874">MPRRPARISGQPRCHCDGGGARVLPLSLRRSQPRSLSSSLFCGSAICRTHFCAAILTRGDKQYSSHTPFTFFHTSTSCSVFGGSSSSLLSSRAAVSARGGGGDASGGGGAAAVADESCRRRVLTYQRRRREGTSPALMRSRSSRESGSPDERSDFSIAHVGTAGGRPVWRRQRQRR</sequence>
<gene>
    <name evidence="2" type="ORF">AB1Y20_020801</name>
</gene>
<dbReference type="Proteomes" id="UP001515480">
    <property type="component" value="Unassembled WGS sequence"/>
</dbReference>
<evidence type="ECO:0000256" key="1">
    <source>
        <dbReference type="SAM" id="MobiDB-lite"/>
    </source>
</evidence>
<feature type="region of interest" description="Disordered" evidence="1">
    <location>
        <begin position="124"/>
        <end position="176"/>
    </location>
</feature>
<keyword evidence="3" id="KW-1185">Reference proteome</keyword>
<accession>A0AB34JVN5</accession>
<name>A0AB34JVN5_PRYPA</name>
<evidence type="ECO:0000313" key="3">
    <source>
        <dbReference type="Proteomes" id="UP001515480"/>
    </source>
</evidence>
<reference evidence="2 3" key="1">
    <citation type="journal article" date="2024" name="Science">
        <title>Giant polyketide synthase enzymes in the biosynthesis of giant marine polyether toxins.</title>
        <authorList>
            <person name="Fallon T.R."/>
            <person name="Shende V.V."/>
            <person name="Wierzbicki I.H."/>
            <person name="Pendleton A.L."/>
            <person name="Watervoot N.F."/>
            <person name="Auber R.P."/>
            <person name="Gonzalez D.J."/>
            <person name="Wisecaver J.H."/>
            <person name="Moore B.S."/>
        </authorList>
    </citation>
    <scope>NUCLEOTIDE SEQUENCE [LARGE SCALE GENOMIC DNA]</scope>
    <source>
        <strain evidence="2 3">12B1</strain>
    </source>
</reference>
<organism evidence="2 3">
    <name type="scientific">Prymnesium parvum</name>
    <name type="common">Toxic golden alga</name>
    <dbReference type="NCBI Taxonomy" id="97485"/>
    <lineage>
        <taxon>Eukaryota</taxon>
        <taxon>Haptista</taxon>
        <taxon>Haptophyta</taxon>
        <taxon>Prymnesiophyceae</taxon>
        <taxon>Prymnesiales</taxon>
        <taxon>Prymnesiaceae</taxon>
        <taxon>Prymnesium</taxon>
    </lineage>
</organism>